<dbReference type="InterPro" id="IPR020349">
    <property type="entry name" value="Uncharacterised_14.7kDa"/>
</dbReference>
<gene>
    <name evidence="2" type="ORF">SAMN05444004_105140</name>
</gene>
<sequence length="142" mass="14565">MTRKAIVVQFALLLSLAACQTTPAPEANTDVAALQANTGAFALNTAIAAFYEQRCRAKGIALAGGSTNAASEAFFDRMIAAGYTRAQIESATALVDPASAGQAAIEYLEGRGLEPGSGADRLCRSAREEIAQGTAVGRLLAS</sequence>
<evidence type="ECO:0000313" key="2">
    <source>
        <dbReference type="EMBL" id="SDZ04010.1"/>
    </source>
</evidence>
<dbReference type="Pfam" id="PF17267">
    <property type="entry name" value="DUF5333"/>
    <property type="match status" value="1"/>
</dbReference>
<organism evidence="2 3">
    <name type="scientific">Jannaschia faecimaris</name>
    <dbReference type="NCBI Taxonomy" id="1244108"/>
    <lineage>
        <taxon>Bacteria</taxon>
        <taxon>Pseudomonadati</taxon>
        <taxon>Pseudomonadota</taxon>
        <taxon>Alphaproteobacteria</taxon>
        <taxon>Rhodobacterales</taxon>
        <taxon>Roseobacteraceae</taxon>
        <taxon>Jannaschia</taxon>
    </lineage>
</organism>
<protein>
    <recommendedName>
        <fullName evidence="4">Lipoprotein</fullName>
    </recommendedName>
</protein>
<keyword evidence="1" id="KW-0732">Signal</keyword>
<evidence type="ECO:0000313" key="3">
    <source>
        <dbReference type="Proteomes" id="UP000198914"/>
    </source>
</evidence>
<dbReference type="Proteomes" id="UP000198914">
    <property type="component" value="Unassembled WGS sequence"/>
</dbReference>
<dbReference type="PROSITE" id="PS51257">
    <property type="entry name" value="PROKAR_LIPOPROTEIN"/>
    <property type="match status" value="1"/>
</dbReference>
<feature type="signal peptide" evidence="1">
    <location>
        <begin position="1"/>
        <end position="20"/>
    </location>
</feature>
<dbReference type="OrthoDB" id="7868252at2"/>
<dbReference type="RefSeq" id="WP_092644635.1">
    <property type="nucleotide sequence ID" value="NZ_FNPX01000005.1"/>
</dbReference>
<evidence type="ECO:0000256" key="1">
    <source>
        <dbReference type="SAM" id="SignalP"/>
    </source>
</evidence>
<dbReference type="AlphaFoldDB" id="A0A1H3PSR3"/>
<feature type="chain" id="PRO_5011570016" description="Lipoprotein" evidence="1">
    <location>
        <begin position="21"/>
        <end position="142"/>
    </location>
</feature>
<proteinExistence type="predicted"/>
<dbReference type="EMBL" id="FNPX01000005">
    <property type="protein sequence ID" value="SDZ04010.1"/>
    <property type="molecule type" value="Genomic_DNA"/>
</dbReference>
<reference evidence="3" key="1">
    <citation type="submission" date="2016-10" db="EMBL/GenBank/DDBJ databases">
        <authorList>
            <person name="Varghese N."/>
            <person name="Submissions S."/>
        </authorList>
    </citation>
    <scope>NUCLEOTIDE SEQUENCE [LARGE SCALE GENOMIC DNA]</scope>
    <source>
        <strain evidence="3">DSM 100420</strain>
    </source>
</reference>
<accession>A0A1H3PSR3</accession>
<name>A0A1H3PSR3_9RHOB</name>
<keyword evidence="3" id="KW-1185">Reference proteome</keyword>
<dbReference type="STRING" id="1244108.SAMN05444004_105140"/>
<evidence type="ECO:0008006" key="4">
    <source>
        <dbReference type="Google" id="ProtNLM"/>
    </source>
</evidence>